<dbReference type="InterPro" id="IPR051218">
    <property type="entry name" value="Sec_MonoDiacylglyc_Lipase"/>
</dbReference>
<dbReference type="GO" id="GO:0006629">
    <property type="term" value="P:lipid metabolic process"/>
    <property type="evidence" value="ECO:0007669"/>
    <property type="project" value="InterPro"/>
</dbReference>
<protein>
    <recommendedName>
        <fullName evidence="2">Fungal lipase-type domain-containing protein</fullName>
    </recommendedName>
</protein>
<dbReference type="CDD" id="cd00519">
    <property type="entry name" value="Lipase_3"/>
    <property type="match status" value="1"/>
</dbReference>
<feature type="domain" description="Fungal lipase-type" evidence="2">
    <location>
        <begin position="95"/>
        <end position="231"/>
    </location>
</feature>
<evidence type="ECO:0000313" key="6">
    <source>
        <dbReference type="Proteomes" id="UP000290189"/>
    </source>
</evidence>
<evidence type="ECO:0000313" key="5">
    <source>
        <dbReference type="Proteomes" id="UP000039324"/>
    </source>
</evidence>
<dbReference type="PANTHER" id="PTHR45856">
    <property type="entry name" value="ALPHA/BETA-HYDROLASES SUPERFAMILY PROTEIN"/>
    <property type="match status" value="1"/>
</dbReference>
<proteinExistence type="predicted"/>
<organism evidence="3 5">
    <name type="scientific">Plasmodiophora brassicae</name>
    <name type="common">Clubroot disease agent</name>
    <dbReference type="NCBI Taxonomy" id="37360"/>
    <lineage>
        <taxon>Eukaryota</taxon>
        <taxon>Sar</taxon>
        <taxon>Rhizaria</taxon>
        <taxon>Endomyxa</taxon>
        <taxon>Phytomyxea</taxon>
        <taxon>Plasmodiophorida</taxon>
        <taxon>Plasmodiophoridae</taxon>
        <taxon>Plasmodiophora</taxon>
    </lineage>
</organism>
<dbReference type="Gene3D" id="3.40.50.1820">
    <property type="entry name" value="alpha/beta hydrolase"/>
    <property type="match status" value="1"/>
</dbReference>
<evidence type="ECO:0000259" key="2">
    <source>
        <dbReference type="Pfam" id="PF01764"/>
    </source>
</evidence>
<evidence type="ECO:0000313" key="4">
    <source>
        <dbReference type="EMBL" id="SPQ99971.1"/>
    </source>
</evidence>
<evidence type="ECO:0000256" key="1">
    <source>
        <dbReference type="SAM" id="SignalP"/>
    </source>
</evidence>
<dbReference type="Proteomes" id="UP000290189">
    <property type="component" value="Unassembled WGS sequence"/>
</dbReference>
<dbReference type="OrthoDB" id="426718at2759"/>
<feature type="signal peptide" evidence="1">
    <location>
        <begin position="1"/>
        <end position="20"/>
    </location>
</feature>
<gene>
    <name evidence="3" type="ORF">PBRA_004433</name>
    <name evidence="4" type="ORF">PLBR_LOCUS7186</name>
</gene>
<dbReference type="AlphaFoldDB" id="A0A0G4IKV1"/>
<dbReference type="InterPro" id="IPR002921">
    <property type="entry name" value="Fungal_lipase-type"/>
</dbReference>
<geneLocation type="mitochondrion" evidence="4"/>
<keyword evidence="5" id="KW-1185">Reference proteome</keyword>
<accession>A0A0G4IKV1</accession>
<reference evidence="3 5" key="1">
    <citation type="submission" date="2015-02" db="EMBL/GenBank/DDBJ databases">
        <authorList>
            <person name="Chooi Y.-H."/>
        </authorList>
    </citation>
    <scope>NUCLEOTIDE SEQUENCE [LARGE SCALE GENOMIC DNA]</scope>
    <source>
        <strain evidence="3">E3</strain>
    </source>
</reference>
<reference evidence="4 6" key="2">
    <citation type="submission" date="2018-03" db="EMBL/GenBank/DDBJ databases">
        <authorList>
            <person name="Fogelqvist J."/>
        </authorList>
    </citation>
    <scope>NUCLEOTIDE SEQUENCE [LARGE SCALE GENOMIC DNA]</scope>
</reference>
<dbReference type="STRING" id="37360.A0A0G4IKV1"/>
<dbReference type="Pfam" id="PF01764">
    <property type="entry name" value="Lipase_3"/>
    <property type="match status" value="1"/>
</dbReference>
<evidence type="ECO:0000313" key="3">
    <source>
        <dbReference type="EMBL" id="CEO95720.1"/>
    </source>
</evidence>
<dbReference type="EMBL" id="OVEO01000013">
    <property type="protein sequence ID" value="SPQ99971.1"/>
    <property type="molecule type" value="Genomic_DNA"/>
</dbReference>
<feature type="chain" id="PRO_5033223863" description="Fungal lipase-type domain-containing protein" evidence="1">
    <location>
        <begin position="21"/>
        <end position="399"/>
    </location>
</feature>
<keyword evidence="4" id="KW-0496">Mitochondrion</keyword>
<dbReference type="EMBL" id="CDSF01000035">
    <property type="protein sequence ID" value="CEO95720.1"/>
    <property type="molecule type" value="Genomic_DNA"/>
</dbReference>
<name>A0A0G4IKV1_PLABS</name>
<dbReference type="PANTHER" id="PTHR45856:SF25">
    <property type="entry name" value="FUNGAL LIPASE-LIKE DOMAIN-CONTAINING PROTEIN"/>
    <property type="match status" value="1"/>
</dbReference>
<dbReference type="InterPro" id="IPR029058">
    <property type="entry name" value="AB_hydrolase_fold"/>
</dbReference>
<sequence length="399" mass="43667">MSKPVFFVLLLAAWSRLVASLPSNFDRARNVRAVQWSHAAYQATSARNVKDLTEGVIVDDGCFIENQASRGFVGYYESNGGVREIVVAYRGPTVDWDMEMKRYMDSKQMYDDKCRSSGSPAHVHFHLGVYSNFRPTSKTYGSCLVQLLNAYPHVRDVVFTGHSLGGALATFAVYTFDVVIRRAGVQSHLYTFGSPKIGNDKFKDSFEKTRVAKHAFRSVLETDIVPLVPSAQIIIEDVGKVLKSAAIHGLVDQGVRAAAGAVARAAGAVKKAVTDAIVPAAPVPPPRPKTWGQWVSGVCTFSKQKVVPRPATVAKACTAAALASNMGYAIAVSAAVDGCIWVVNRARATRFGEDVSDFYHHVGHEIRRASGTVLPRVAKWVFCAWDHKLDQYMDMAKRL</sequence>
<keyword evidence="1" id="KW-0732">Signal</keyword>
<dbReference type="Proteomes" id="UP000039324">
    <property type="component" value="Unassembled WGS sequence"/>
</dbReference>
<dbReference type="SUPFAM" id="SSF53474">
    <property type="entry name" value="alpha/beta-Hydrolases"/>
    <property type="match status" value="1"/>
</dbReference>